<dbReference type="InterPro" id="IPR041496">
    <property type="entry name" value="YitH/HolE_GNAT"/>
</dbReference>
<reference evidence="2 3" key="1">
    <citation type="submission" date="2024-09" db="EMBL/GenBank/DDBJ databases">
        <authorList>
            <person name="Sun Q."/>
            <person name="Mori K."/>
        </authorList>
    </citation>
    <scope>NUCLEOTIDE SEQUENCE [LARGE SCALE GENOMIC DNA]</scope>
    <source>
        <strain evidence="2 3">CCM 7468</strain>
    </source>
</reference>
<dbReference type="RefSeq" id="WP_377056089.1">
    <property type="nucleotide sequence ID" value="NZ_JBHLVZ010000091.1"/>
</dbReference>
<proteinExistence type="predicted"/>
<dbReference type="GO" id="GO:0016746">
    <property type="term" value="F:acyltransferase activity"/>
    <property type="evidence" value="ECO:0007669"/>
    <property type="project" value="UniProtKB-KW"/>
</dbReference>
<dbReference type="EC" id="2.3.1.-" evidence="2"/>
<keyword evidence="2" id="KW-0808">Transferase</keyword>
<keyword evidence="2" id="KW-0012">Acyltransferase</keyword>
<dbReference type="InterPro" id="IPR052729">
    <property type="entry name" value="Acyl/Acetyltrans_Enzymes"/>
</dbReference>
<comment type="caution">
    <text evidence="2">The sequence shown here is derived from an EMBL/GenBank/DDBJ whole genome shotgun (WGS) entry which is preliminary data.</text>
</comment>
<dbReference type="SUPFAM" id="SSF55729">
    <property type="entry name" value="Acyl-CoA N-acyltransferases (Nat)"/>
    <property type="match status" value="1"/>
</dbReference>
<dbReference type="InterPro" id="IPR000182">
    <property type="entry name" value="GNAT_dom"/>
</dbReference>
<dbReference type="Gene3D" id="3.40.630.30">
    <property type="match status" value="1"/>
</dbReference>
<feature type="domain" description="N-acetyltransferase" evidence="1">
    <location>
        <begin position="12"/>
        <end position="151"/>
    </location>
</feature>
<dbReference type="Proteomes" id="UP001589789">
    <property type="component" value="Unassembled WGS sequence"/>
</dbReference>
<sequence>MAPTEALSPGLPLPGALTPAAMAGCLALSEAAGWNQVAADWDVFFRHGTVFGIGDAAAPAASGAVLPYASGGFGWISMVLVAPSMRGRGLGTRVLRRCMAALAEAGLCPVLDATPAGERIYRPLGFQTQFGLTRWRGTGGGDPVGLPLLRPDALASCAALDAQAFGADRAALLRTLLARAPAQAFRLPGRPGFVLARPGRQALQVGPLVATGEAEAAHLLEAALGAARGPVLLDLADRWTGLADHLRARGFTPERPYNRMALHRAAPFGDPARLMAVAGPELG</sequence>
<dbReference type="CDD" id="cd04301">
    <property type="entry name" value="NAT_SF"/>
    <property type="match status" value="1"/>
</dbReference>
<organism evidence="2 3">
    <name type="scientific">Muricoccus vinaceus</name>
    <dbReference type="NCBI Taxonomy" id="424704"/>
    <lineage>
        <taxon>Bacteria</taxon>
        <taxon>Pseudomonadati</taxon>
        <taxon>Pseudomonadota</taxon>
        <taxon>Alphaproteobacteria</taxon>
        <taxon>Acetobacterales</taxon>
        <taxon>Roseomonadaceae</taxon>
        <taxon>Muricoccus</taxon>
    </lineage>
</organism>
<name>A0ABV6IZN5_9PROT</name>
<dbReference type="EMBL" id="JBHLVZ010000091">
    <property type="protein sequence ID" value="MFC0389067.1"/>
    <property type="molecule type" value="Genomic_DNA"/>
</dbReference>
<accession>A0ABV6IZN5</accession>
<evidence type="ECO:0000313" key="3">
    <source>
        <dbReference type="Proteomes" id="UP001589789"/>
    </source>
</evidence>
<dbReference type="InterPro" id="IPR016181">
    <property type="entry name" value="Acyl_CoA_acyltransferase"/>
</dbReference>
<dbReference type="PANTHER" id="PTHR47237">
    <property type="entry name" value="SLL0310 PROTEIN"/>
    <property type="match status" value="1"/>
</dbReference>
<dbReference type="Pfam" id="PF00583">
    <property type="entry name" value="Acetyltransf_1"/>
    <property type="match status" value="1"/>
</dbReference>
<protein>
    <submittedName>
        <fullName evidence="2">GNAT family N-acetyltransferase</fullName>
        <ecNumber evidence="2">2.3.1.-</ecNumber>
    </submittedName>
</protein>
<dbReference type="Gene3D" id="3.40.630.90">
    <property type="match status" value="1"/>
</dbReference>
<keyword evidence="3" id="KW-1185">Reference proteome</keyword>
<dbReference type="PROSITE" id="PS51186">
    <property type="entry name" value="GNAT"/>
    <property type="match status" value="1"/>
</dbReference>
<gene>
    <name evidence="2" type="ORF">ACFFIC_26475</name>
</gene>
<evidence type="ECO:0000313" key="2">
    <source>
        <dbReference type="EMBL" id="MFC0389067.1"/>
    </source>
</evidence>
<dbReference type="Pfam" id="PF18014">
    <property type="entry name" value="Acetyltransf_18"/>
    <property type="match status" value="1"/>
</dbReference>
<evidence type="ECO:0000259" key="1">
    <source>
        <dbReference type="PROSITE" id="PS51186"/>
    </source>
</evidence>
<dbReference type="PANTHER" id="PTHR47237:SF2">
    <property type="entry name" value="BLL4206 PROTEIN"/>
    <property type="match status" value="1"/>
</dbReference>